<accession>A0ABQ0GX38</accession>
<evidence type="ECO:0000313" key="2">
    <source>
        <dbReference type="Proteomes" id="UP001628091"/>
    </source>
</evidence>
<name>A0ABQ0GX38_9HYPH</name>
<gene>
    <name evidence="1" type="ORF">PPNSA23_11640</name>
</gene>
<organism evidence="1 2">
    <name type="scientific">Phyllobacterium phragmitis</name>
    <dbReference type="NCBI Taxonomy" id="2670329"/>
    <lineage>
        <taxon>Bacteria</taxon>
        <taxon>Pseudomonadati</taxon>
        <taxon>Pseudomonadota</taxon>
        <taxon>Alphaproteobacteria</taxon>
        <taxon>Hyphomicrobiales</taxon>
        <taxon>Phyllobacteriaceae</taxon>
        <taxon>Phyllobacterium</taxon>
    </lineage>
</organism>
<sequence>MAIKWESISKLLFFEILNKSHNISEMNTISSSFLKRITHTAPNEHFTLRVKYNIVKESTPNRNIIEIYPNSRNLVALIKRAYIFDERTKHKLV</sequence>
<dbReference type="Proteomes" id="UP001628091">
    <property type="component" value="Unassembled WGS sequence"/>
</dbReference>
<comment type="caution">
    <text evidence="1">The sequence shown here is derived from an EMBL/GenBank/DDBJ whole genome shotgun (WGS) entry which is preliminary data.</text>
</comment>
<reference evidence="1 2" key="1">
    <citation type="submission" date="2024-10" db="EMBL/GenBank/DDBJ databases">
        <title>Isolation, draft genome sequencing and identification of Phyllobacterium sp. NSA23, isolated from leaf soil.</title>
        <authorList>
            <person name="Akita H."/>
        </authorList>
    </citation>
    <scope>NUCLEOTIDE SEQUENCE [LARGE SCALE GENOMIC DNA]</scope>
    <source>
        <strain evidence="1 2">NSA23</strain>
    </source>
</reference>
<evidence type="ECO:0000313" key="1">
    <source>
        <dbReference type="EMBL" id="GAB1581221.1"/>
    </source>
</evidence>
<dbReference type="EMBL" id="BAAFZP010000001">
    <property type="protein sequence ID" value="GAB1581221.1"/>
    <property type="molecule type" value="Genomic_DNA"/>
</dbReference>
<keyword evidence="2" id="KW-1185">Reference proteome</keyword>
<proteinExistence type="predicted"/>
<protein>
    <submittedName>
        <fullName evidence="1">Uncharacterized protein</fullName>
    </submittedName>
</protein>